<dbReference type="OrthoDB" id="3192849at2"/>
<comment type="caution">
    <text evidence="2">The sequence shown here is derived from an EMBL/GenBank/DDBJ whole genome shotgun (WGS) entry which is preliminary data.</text>
</comment>
<dbReference type="Proteomes" id="UP000291269">
    <property type="component" value="Unassembled WGS sequence"/>
</dbReference>
<dbReference type="EMBL" id="SDOZ01000002">
    <property type="protein sequence ID" value="RXZ61954.1"/>
    <property type="molecule type" value="Genomic_DNA"/>
</dbReference>
<proteinExistence type="predicted"/>
<reference evidence="2 3" key="1">
    <citation type="journal article" date="2019" name="Gut">
        <title>Antibiotics-induced monodominance of a novel gut bacterial order.</title>
        <authorList>
            <person name="Hildebrand F."/>
            <person name="Moitinho-Silva L."/>
            <person name="Blasche S."/>
            <person name="Jahn M.T."/>
            <person name="Gossmann T.I."/>
            <person name="Heuerta-Cepas J."/>
            <person name="Hercog R."/>
            <person name="Luetge M."/>
            <person name="Bahram M."/>
            <person name="Pryszlak A."/>
            <person name="Alves R.J."/>
            <person name="Waszak S.M."/>
            <person name="Zhu A."/>
            <person name="Ye L."/>
            <person name="Costea P.I."/>
            <person name="Aalvink S."/>
            <person name="Belzer C."/>
            <person name="Forslund S.K."/>
            <person name="Sunagawa S."/>
            <person name="Hentschel U."/>
            <person name="Merten C."/>
            <person name="Patil K.R."/>
            <person name="Benes V."/>
            <person name="Bork P."/>
        </authorList>
    </citation>
    <scope>NUCLEOTIDE SEQUENCE [LARGE SCALE GENOMIC DNA]</scope>
    <source>
        <strain evidence="2 3">HDS1380</strain>
    </source>
</reference>
<feature type="domain" description="Putative Se/S carrier protein-like" evidence="1">
    <location>
        <begin position="23"/>
        <end position="81"/>
    </location>
</feature>
<protein>
    <submittedName>
        <fullName evidence="2">DUF3343 domain-containing protein</fullName>
    </submittedName>
</protein>
<sequence>MPHAFKFCKNKRQQAVIIMKIILAVFRSRSQALDFISKLRANGLSATAVSTPKEANVGCGISAKINEAELSRARRVAQNYRFSAFVGFYAFEFKYGKNFVYPLNG</sequence>
<dbReference type="Pfam" id="PF11823">
    <property type="entry name" value="Se_S_carrier"/>
    <property type="match status" value="1"/>
</dbReference>
<evidence type="ECO:0000313" key="3">
    <source>
        <dbReference type="Proteomes" id="UP000291269"/>
    </source>
</evidence>
<keyword evidence="3" id="KW-1185">Reference proteome</keyword>
<evidence type="ECO:0000259" key="1">
    <source>
        <dbReference type="Pfam" id="PF11823"/>
    </source>
</evidence>
<dbReference type="InterPro" id="IPR021778">
    <property type="entry name" value="Se/S_carrier-like"/>
</dbReference>
<dbReference type="AlphaFoldDB" id="A0A4Q2KBI1"/>
<accession>A0A4Q2KBI1</accession>
<organism evidence="2 3">
    <name type="scientific">Candidatus Borkfalkia ceftriaxoniphila</name>
    <dbReference type="NCBI Taxonomy" id="2508949"/>
    <lineage>
        <taxon>Bacteria</taxon>
        <taxon>Bacillati</taxon>
        <taxon>Bacillota</taxon>
        <taxon>Clostridia</taxon>
        <taxon>Christensenellales</taxon>
        <taxon>Christensenellaceae</taxon>
        <taxon>Candidatus Borkfalkia</taxon>
    </lineage>
</organism>
<evidence type="ECO:0000313" key="2">
    <source>
        <dbReference type="EMBL" id="RXZ61954.1"/>
    </source>
</evidence>
<name>A0A4Q2KBI1_9FIRM</name>
<gene>
    <name evidence="2" type="ORF">ESZ91_06080</name>
</gene>